<proteinExistence type="inferred from homology"/>
<feature type="transmembrane region" description="Helical" evidence="3">
    <location>
        <begin position="326"/>
        <end position="346"/>
    </location>
</feature>
<keyword evidence="3" id="KW-0812">Transmembrane</keyword>
<evidence type="ECO:0000256" key="1">
    <source>
        <dbReference type="ARBA" id="ARBA00006484"/>
    </source>
</evidence>
<dbReference type="Proteomes" id="UP000027195">
    <property type="component" value="Unassembled WGS sequence"/>
</dbReference>
<protein>
    <recommendedName>
        <fullName evidence="6">Ketoreductase (KR) domain-containing protein</fullName>
    </recommendedName>
</protein>
<gene>
    <name evidence="4" type="ORF">BOTBODRAFT_190686</name>
</gene>
<dbReference type="InterPro" id="IPR002347">
    <property type="entry name" value="SDR_fam"/>
</dbReference>
<keyword evidence="2" id="KW-0560">Oxidoreductase</keyword>
<evidence type="ECO:0000313" key="4">
    <source>
        <dbReference type="EMBL" id="KDQ10060.1"/>
    </source>
</evidence>
<sequence length="348" mass="37013">MPEVISDSHFLAHASRSRGKVVLITNAAAAGGVGGEVARAFARFGAKIVIGDRNEASVTRLVDEIGKTGAQCVGRKCDSASWEDLFALYELGTASYERVDYIVVNSGIALEGNQSGFAAASSANTNTAAGGPIGLGKADVDDGPPKPNLDALDANLIGVLYAVRLAFFELDREPTRRDTAIVIVGPVGNEPVDAASKHGILGLARALRPRLEIKRSRIVVVAPDFKDASLLGVSLGTPAAQESPHTTIERIAGAVVLGATHPSTTTNGSIYGIADGYQVFRIASEELTLCDDGLFKILFGRLRFLFTLEEGIRRFFLDPNLWTMQLAVYFGLVALFIWATGTYKVFIA</sequence>
<keyword evidence="5" id="KW-1185">Reference proteome</keyword>
<evidence type="ECO:0000256" key="2">
    <source>
        <dbReference type="ARBA" id="ARBA00023002"/>
    </source>
</evidence>
<name>A0A067M5S1_BOTB1</name>
<organism evidence="4 5">
    <name type="scientific">Botryobasidium botryosum (strain FD-172 SS1)</name>
    <dbReference type="NCBI Taxonomy" id="930990"/>
    <lineage>
        <taxon>Eukaryota</taxon>
        <taxon>Fungi</taxon>
        <taxon>Dikarya</taxon>
        <taxon>Basidiomycota</taxon>
        <taxon>Agaricomycotina</taxon>
        <taxon>Agaricomycetes</taxon>
        <taxon>Cantharellales</taxon>
        <taxon>Botryobasidiaceae</taxon>
        <taxon>Botryobasidium</taxon>
    </lineage>
</organism>
<dbReference type="InterPro" id="IPR036291">
    <property type="entry name" value="NAD(P)-bd_dom_sf"/>
</dbReference>
<comment type="similarity">
    <text evidence="1">Belongs to the short-chain dehydrogenases/reductases (SDR) family.</text>
</comment>
<dbReference type="EMBL" id="KL198071">
    <property type="protein sequence ID" value="KDQ10060.1"/>
    <property type="molecule type" value="Genomic_DNA"/>
</dbReference>
<dbReference type="AlphaFoldDB" id="A0A067M5S1"/>
<dbReference type="HOGENOM" id="CLU_010194_13_1_1"/>
<evidence type="ECO:0000256" key="3">
    <source>
        <dbReference type="SAM" id="Phobius"/>
    </source>
</evidence>
<dbReference type="InParanoid" id="A0A067M5S1"/>
<dbReference type="PANTHER" id="PTHR43180:SF33">
    <property type="entry name" value="15-HYDROXYPROSTAGLANDIN DEHYDROGENASE [NAD(+)]-LIKE"/>
    <property type="match status" value="1"/>
</dbReference>
<evidence type="ECO:0000313" key="5">
    <source>
        <dbReference type="Proteomes" id="UP000027195"/>
    </source>
</evidence>
<dbReference type="OrthoDB" id="5371740at2759"/>
<dbReference type="Pfam" id="PF00106">
    <property type="entry name" value="adh_short"/>
    <property type="match status" value="1"/>
</dbReference>
<keyword evidence="3" id="KW-0472">Membrane</keyword>
<dbReference type="Gene3D" id="3.40.50.720">
    <property type="entry name" value="NAD(P)-binding Rossmann-like Domain"/>
    <property type="match status" value="1"/>
</dbReference>
<accession>A0A067M5S1</accession>
<dbReference type="GO" id="GO:0016491">
    <property type="term" value="F:oxidoreductase activity"/>
    <property type="evidence" value="ECO:0007669"/>
    <property type="project" value="UniProtKB-KW"/>
</dbReference>
<keyword evidence="3" id="KW-1133">Transmembrane helix</keyword>
<dbReference type="STRING" id="930990.A0A067M5S1"/>
<dbReference type="PANTHER" id="PTHR43180">
    <property type="entry name" value="3-OXOACYL-(ACYL-CARRIER-PROTEIN) REDUCTASE (AFU_ORTHOLOGUE AFUA_6G11210)"/>
    <property type="match status" value="1"/>
</dbReference>
<reference evidence="5" key="1">
    <citation type="journal article" date="2014" name="Proc. Natl. Acad. Sci. U.S.A.">
        <title>Extensive sampling of basidiomycete genomes demonstrates inadequacy of the white-rot/brown-rot paradigm for wood decay fungi.</title>
        <authorList>
            <person name="Riley R."/>
            <person name="Salamov A.A."/>
            <person name="Brown D.W."/>
            <person name="Nagy L.G."/>
            <person name="Floudas D."/>
            <person name="Held B.W."/>
            <person name="Levasseur A."/>
            <person name="Lombard V."/>
            <person name="Morin E."/>
            <person name="Otillar R."/>
            <person name="Lindquist E.A."/>
            <person name="Sun H."/>
            <person name="LaButti K.M."/>
            <person name="Schmutz J."/>
            <person name="Jabbour D."/>
            <person name="Luo H."/>
            <person name="Baker S.E."/>
            <person name="Pisabarro A.G."/>
            <person name="Walton J.D."/>
            <person name="Blanchette R.A."/>
            <person name="Henrissat B."/>
            <person name="Martin F."/>
            <person name="Cullen D."/>
            <person name="Hibbett D.S."/>
            <person name="Grigoriev I.V."/>
        </authorList>
    </citation>
    <scope>NUCLEOTIDE SEQUENCE [LARGE SCALE GENOMIC DNA]</scope>
    <source>
        <strain evidence="5">FD-172 SS1</strain>
    </source>
</reference>
<dbReference type="SUPFAM" id="SSF51735">
    <property type="entry name" value="NAD(P)-binding Rossmann-fold domains"/>
    <property type="match status" value="1"/>
</dbReference>
<evidence type="ECO:0008006" key="6">
    <source>
        <dbReference type="Google" id="ProtNLM"/>
    </source>
</evidence>